<protein>
    <submittedName>
        <fullName evidence="5">GntR family transcriptional regulator</fullName>
    </submittedName>
    <submittedName>
        <fullName evidence="6">Transcriptional regulator, GntR family</fullName>
    </submittedName>
</protein>
<dbReference type="Pfam" id="PF07729">
    <property type="entry name" value="FCD"/>
    <property type="match status" value="1"/>
</dbReference>
<evidence type="ECO:0000256" key="1">
    <source>
        <dbReference type="ARBA" id="ARBA00023015"/>
    </source>
</evidence>
<dbReference type="PANTHER" id="PTHR43537">
    <property type="entry name" value="TRANSCRIPTIONAL REGULATOR, GNTR FAMILY"/>
    <property type="match status" value="1"/>
</dbReference>
<dbReference type="SMART" id="SM00895">
    <property type="entry name" value="FCD"/>
    <property type="match status" value="1"/>
</dbReference>
<keyword evidence="2" id="KW-0238">DNA-binding</keyword>
<dbReference type="EMBL" id="OOFM01000001">
    <property type="protein sequence ID" value="SPL62069.1"/>
    <property type="molecule type" value="Genomic_DNA"/>
</dbReference>
<organism evidence="6 7">
    <name type="scientific">Ochrobactrum soli</name>
    <dbReference type="NCBI Taxonomy" id="2448455"/>
    <lineage>
        <taxon>Bacteria</taxon>
        <taxon>Pseudomonadati</taxon>
        <taxon>Pseudomonadota</taxon>
        <taxon>Alphaproteobacteria</taxon>
        <taxon>Hyphomicrobiales</taxon>
        <taxon>Brucellaceae</taxon>
        <taxon>Brucella/Ochrobactrum group</taxon>
        <taxon>Ochrobactrum</taxon>
    </lineage>
</organism>
<keyword evidence="8" id="KW-1185">Reference proteome</keyword>
<dbReference type="Gene3D" id="1.10.10.10">
    <property type="entry name" value="Winged helix-like DNA-binding domain superfamily/Winged helix DNA-binding domain"/>
    <property type="match status" value="1"/>
</dbReference>
<evidence type="ECO:0000256" key="3">
    <source>
        <dbReference type="ARBA" id="ARBA00023163"/>
    </source>
</evidence>
<proteinExistence type="predicted"/>
<dbReference type="RefSeq" id="WP_109366218.1">
    <property type="nucleotide sequence ID" value="NZ_JABFCY010000003.1"/>
</dbReference>
<dbReference type="EMBL" id="JABFCY010000003">
    <property type="protein sequence ID" value="NNU60106.1"/>
    <property type="molecule type" value="Genomic_DNA"/>
</dbReference>
<dbReference type="InterPro" id="IPR011711">
    <property type="entry name" value="GntR_C"/>
</dbReference>
<dbReference type="PROSITE" id="PS50949">
    <property type="entry name" value="HTH_GNTR"/>
    <property type="match status" value="1"/>
</dbReference>
<dbReference type="Proteomes" id="UP000246073">
    <property type="component" value="Unassembled WGS sequence"/>
</dbReference>
<dbReference type="SMART" id="SM00345">
    <property type="entry name" value="HTH_GNTR"/>
    <property type="match status" value="1"/>
</dbReference>
<keyword evidence="1" id="KW-0805">Transcription regulation</keyword>
<reference evidence="7" key="2">
    <citation type="submission" date="2017-12" db="EMBL/GenBank/DDBJ databases">
        <authorList>
            <person name="Diaz M."/>
        </authorList>
    </citation>
    <scope>NUCLEOTIDE SEQUENCE [LARGE SCALE GENOMIC DNA]</scope>
    <source>
        <strain evidence="7">FI11154</strain>
    </source>
</reference>
<keyword evidence="3" id="KW-0804">Transcription</keyword>
<dbReference type="AlphaFoldDB" id="A0A2P9HDA0"/>
<feature type="domain" description="HTH gntR-type" evidence="4">
    <location>
        <begin position="9"/>
        <end position="76"/>
    </location>
</feature>
<evidence type="ECO:0000256" key="2">
    <source>
        <dbReference type="ARBA" id="ARBA00023125"/>
    </source>
</evidence>
<reference evidence="5 8" key="3">
    <citation type="submission" date="2020-05" db="EMBL/GenBank/DDBJ databases">
        <title>Draft Genome Sequence of Ochrobactrum soli Isolated from Stable Fly Gut.</title>
        <authorList>
            <person name="Pileggi M.T."/>
            <person name="Vazhakkala L.J."/>
            <person name="Wong C.N."/>
        </authorList>
    </citation>
    <scope>NUCLEOTIDE SEQUENCE [LARGE SCALE GENOMIC DNA]</scope>
    <source>
        <strain evidence="5 8">MTP-C0764</strain>
    </source>
</reference>
<dbReference type="Proteomes" id="UP000574931">
    <property type="component" value="Unassembled WGS sequence"/>
</dbReference>
<dbReference type="InterPro" id="IPR036388">
    <property type="entry name" value="WH-like_DNA-bd_sf"/>
</dbReference>
<dbReference type="InterPro" id="IPR036390">
    <property type="entry name" value="WH_DNA-bd_sf"/>
</dbReference>
<dbReference type="InterPro" id="IPR000524">
    <property type="entry name" value="Tscrpt_reg_HTH_GntR"/>
</dbReference>
<accession>A0A2P9HDA0</accession>
<dbReference type="InterPro" id="IPR008920">
    <property type="entry name" value="TF_FadR/GntR_C"/>
</dbReference>
<evidence type="ECO:0000259" key="4">
    <source>
        <dbReference type="PROSITE" id="PS50949"/>
    </source>
</evidence>
<evidence type="ECO:0000313" key="7">
    <source>
        <dbReference type="Proteomes" id="UP000246073"/>
    </source>
</evidence>
<evidence type="ECO:0000313" key="5">
    <source>
        <dbReference type="EMBL" id="NNU60106.1"/>
    </source>
</evidence>
<dbReference type="SUPFAM" id="SSF46785">
    <property type="entry name" value="Winged helix' DNA-binding domain"/>
    <property type="match status" value="1"/>
</dbReference>
<evidence type="ECO:0000313" key="6">
    <source>
        <dbReference type="EMBL" id="SPL62069.1"/>
    </source>
</evidence>
<dbReference type="SUPFAM" id="SSF48008">
    <property type="entry name" value="GntR ligand-binding domain-like"/>
    <property type="match status" value="1"/>
</dbReference>
<dbReference type="Pfam" id="PF00392">
    <property type="entry name" value="GntR"/>
    <property type="match status" value="1"/>
</dbReference>
<dbReference type="GO" id="GO:0003677">
    <property type="term" value="F:DNA binding"/>
    <property type="evidence" value="ECO:0007669"/>
    <property type="project" value="UniProtKB-KW"/>
</dbReference>
<name>A0A2P9HDA0_9HYPH</name>
<evidence type="ECO:0000313" key="8">
    <source>
        <dbReference type="Proteomes" id="UP000574931"/>
    </source>
</evidence>
<dbReference type="PANTHER" id="PTHR43537:SF39">
    <property type="entry name" value="HTH-TYPE TRANSCRIPTIONAL REGULATOR MCBR"/>
    <property type="match status" value="1"/>
</dbReference>
<reference evidence="6" key="1">
    <citation type="submission" date="2017-12" db="EMBL/GenBank/DDBJ databases">
        <authorList>
            <person name="Hurst M.R.H."/>
        </authorList>
    </citation>
    <scope>NUCLEOTIDE SEQUENCE [LARGE SCALE GENOMIC DNA]</scope>
    <source>
        <strain evidence="6">FI11154</strain>
    </source>
</reference>
<dbReference type="Gene3D" id="1.20.120.530">
    <property type="entry name" value="GntR ligand-binding domain-like"/>
    <property type="match status" value="1"/>
</dbReference>
<dbReference type="GO" id="GO:0003700">
    <property type="term" value="F:DNA-binding transcription factor activity"/>
    <property type="evidence" value="ECO:0007669"/>
    <property type="project" value="InterPro"/>
</dbReference>
<sequence length="225" mass="25618">MVQKQVIKANLSEQIYRNLRLSLMEGEYRPGERLTISGVAELYGTSITPVREAIMRLASEQALNFVAATSVAVPVLTPRDLREIVAIRNNLEGMAAYRVGQTATGEIVEEFEKLNASFTAAAAQDPREAAQTNREFHFLILRRAELPYVETICENMWTLMGPFLRTFHEEMPVRQLSGEDHQHFRFIEALRRNDPDAARNAMQADIQWANELVARIEEKNSENAR</sequence>
<gene>
    <name evidence="5" type="ORF">HKX02_07510</name>
    <name evidence="6" type="ORF">OHAE_4861</name>
</gene>